<organism evidence="2 3">
    <name type="scientific">Cephalotus follicularis</name>
    <name type="common">Albany pitcher plant</name>
    <dbReference type="NCBI Taxonomy" id="3775"/>
    <lineage>
        <taxon>Eukaryota</taxon>
        <taxon>Viridiplantae</taxon>
        <taxon>Streptophyta</taxon>
        <taxon>Embryophyta</taxon>
        <taxon>Tracheophyta</taxon>
        <taxon>Spermatophyta</taxon>
        <taxon>Magnoliopsida</taxon>
        <taxon>eudicotyledons</taxon>
        <taxon>Gunneridae</taxon>
        <taxon>Pentapetalae</taxon>
        <taxon>rosids</taxon>
        <taxon>fabids</taxon>
        <taxon>Oxalidales</taxon>
        <taxon>Cephalotaceae</taxon>
        <taxon>Cephalotus</taxon>
    </lineage>
</organism>
<dbReference type="AlphaFoldDB" id="A0A1Q3AMM5"/>
<evidence type="ECO:0000313" key="3">
    <source>
        <dbReference type="Proteomes" id="UP000187406"/>
    </source>
</evidence>
<sequence length="123" mass="13674">MDAIKTQKVSARPIEEVIVHPLVKPVLVIIDVQPKELGIPIKVYRAVEEVKEITESQLHLIVFHELLSCPRMKTNDMMSVIYLASLIRSVITLHNLMNNKMVNKEHEKAEGSNPSAVPAAAGS</sequence>
<dbReference type="STRING" id="3775.A0A1Q3AMM5"/>
<evidence type="ECO:0000256" key="1">
    <source>
        <dbReference type="SAM" id="MobiDB-lite"/>
    </source>
</evidence>
<gene>
    <name evidence="2" type="ORF">CFOL_v3_00325</name>
</gene>
<name>A0A1Q3AMM5_CEPFO</name>
<dbReference type="Proteomes" id="UP000187406">
    <property type="component" value="Unassembled WGS sequence"/>
</dbReference>
<accession>A0A1Q3AMM5</accession>
<keyword evidence="3" id="KW-1185">Reference proteome</keyword>
<comment type="caution">
    <text evidence="2">The sequence shown here is derived from an EMBL/GenBank/DDBJ whole genome shotgun (WGS) entry which is preliminary data.</text>
</comment>
<protein>
    <submittedName>
        <fullName evidence="2">MitMem_reg domain-containing protein</fullName>
    </submittedName>
</protein>
<dbReference type="InParanoid" id="A0A1Q3AMM5"/>
<proteinExistence type="predicted"/>
<evidence type="ECO:0000313" key="2">
    <source>
        <dbReference type="EMBL" id="GAV56783.1"/>
    </source>
</evidence>
<reference evidence="3" key="1">
    <citation type="submission" date="2016-04" db="EMBL/GenBank/DDBJ databases">
        <title>Cephalotus genome sequencing.</title>
        <authorList>
            <person name="Fukushima K."/>
            <person name="Hasebe M."/>
            <person name="Fang X."/>
        </authorList>
    </citation>
    <scope>NUCLEOTIDE SEQUENCE [LARGE SCALE GENOMIC DNA]</scope>
    <source>
        <strain evidence="3">cv. St1</strain>
    </source>
</reference>
<feature type="region of interest" description="Disordered" evidence="1">
    <location>
        <begin position="104"/>
        <end position="123"/>
    </location>
</feature>
<dbReference type="OrthoDB" id="10256771at2759"/>
<dbReference type="EMBL" id="BDDD01000006">
    <property type="protein sequence ID" value="GAV56783.1"/>
    <property type="molecule type" value="Genomic_DNA"/>
</dbReference>